<dbReference type="InterPro" id="IPR026906">
    <property type="entry name" value="LRR_5"/>
</dbReference>
<dbReference type="SUPFAM" id="SSF49373">
    <property type="entry name" value="Invasin/intimin cell-adhesion fragments"/>
    <property type="match status" value="1"/>
</dbReference>
<dbReference type="PANTHER" id="PTHR45661:SF3">
    <property type="entry name" value="IG-LIKE DOMAIN-CONTAINING PROTEIN"/>
    <property type="match status" value="1"/>
</dbReference>
<dbReference type="SUPFAM" id="SSF52058">
    <property type="entry name" value="L domain-like"/>
    <property type="match status" value="2"/>
</dbReference>
<dbReference type="Gene3D" id="2.60.40.1080">
    <property type="match status" value="1"/>
</dbReference>
<dbReference type="RefSeq" id="WP_186958771.1">
    <property type="nucleotide sequence ID" value="NZ_JACOOI010000005.1"/>
</dbReference>
<evidence type="ECO:0000313" key="2">
    <source>
        <dbReference type="EMBL" id="MBC5642568.1"/>
    </source>
</evidence>
<dbReference type="InterPro" id="IPR003343">
    <property type="entry name" value="Big_2"/>
</dbReference>
<reference evidence="2 3" key="1">
    <citation type="submission" date="2020-08" db="EMBL/GenBank/DDBJ databases">
        <title>Genome public.</title>
        <authorList>
            <person name="Liu C."/>
            <person name="Sun Q."/>
        </authorList>
    </citation>
    <scope>NUCLEOTIDE SEQUENCE [LARGE SCALE GENOMIC DNA]</scope>
    <source>
        <strain evidence="2 3">BX2</strain>
    </source>
</reference>
<accession>A0ABR7E061</accession>
<name>A0ABR7E061_9BACT</name>
<dbReference type="Gene3D" id="3.80.10.10">
    <property type="entry name" value="Ribonuclease Inhibitor"/>
    <property type="match status" value="3"/>
</dbReference>
<evidence type="ECO:0000313" key="3">
    <source>
        <dbReference type="Proteomes" id="UP000644010"/>
    </source>
</evidence>
<dbReference type="EMBL" id="JACOOI010000005">
    <property type="protein sequence ID" value="MBC5642568.1"/>
    <property type="molecule type" value="Genomic_DNA"/>
</dbReference>
<dbReference type="PANTHER" id="PTHR45661">
    <property type="entry name" value="SURFACE ANTIGEN"/>
    <property type="match status" value="1"/>
</dbReference>
<feature type="domain" description="BIG2" evidence="1">
    <location>
        <begin position="747"/>
        <end position="823"/>
    </location>
</feature>
<dbReference type="Pfam" id="PF02368">
    <property type="entry name" value="Big_2"/>
    <property type="match status" value="1"/>
</dbReference>
<sequence length="1000" mass="110656">MKKAANSISHSKIRKIIFIFCILYFSIGNRVAIFAQNENNNTFTDKYFTYELRDSPNEAIIVKLTDPQREEYEVPAQISANGKDYTIISFGYSPLKGDDSPFYNNQSLTSIKLPNNKITIQYAFTGCSNLKSIIIPEKVYRYDAAFLNCTSLTNVTINSTSEYVWENVFEGCTSLQSITIPEGVVHIQGGAFHGCSSLTSVVLPNTLESMSGGEHTGSGSGMAGDVDIYGAFEGCTSLTTIKLPNKIKYIPNFTFNNCGLKEITLPNELEGIASYAFSKCPDLEQISIPGSLEEIGSYAFSESGIKNISIPPTVKNIDRYAFYKCNKLEEVILPNTNLNYNFTFQSCENLQKITIPLTPDNYYNQTFNQCSSLKTITFYESNLSDIFMGDIFKGCTSLQSVKIPEGVTQLSATFEGCTNLSDVILPKSLQHISFTFRNCTSLKTFTIPDQVNDISAAFQGCTGLTQMTIPANAQTNYNAFKDCKNLRSITIKCDNLETQALGGCDNLEEIHLESTIGTRFASDTFTGIDKSACIVYVPKGTLNLYENWAGFKTILEEGSSAANCIITYNLQNLSCNPQPESIGINQKLETTLTADKNYLLPQYINVTMGKQKLDNGNGYNYDWTSGYFSIPVVTDDIQISASGTENIYYKVSYQLQHLQATPYHPDSIKKDKLLDIILQPDSGYTIPSEIQVTMGKITLTANQDYTWNTDKWLLTIPKVTGDILITASAIQNEDADDNEDPKPEIIPVTGISLNYTNLTLTVGETADLKAIIQPTNASNQSVNWSITNPSVATIGQTGIIAIAPGETDITAQTVDGNFQAICKVNVLRKTIIPDIEEKTDSTVTISWAIIPEASYYILKVFDDAGKQKLVAEYKFDENGKLRSTLFFFKIEKLLSGHNYYIETTALKQIENETIILAQNTVYTQTSGTPVSNTDLLVNKPSIRITNGQIVIQSPLQCTIQIFNLSGQCIFVKKISGTEYISLPSGSYIVVMGKERHKIRL</sequence>
<gene>
    <name evidence="2" type="ORF">H8S77_06670</name>
</gene>
<protein>
    <submittedName>
        <fullName evidence="2">Leucine-rich repeat protein</fullName>
    </submittedName>
</protein>
<evidence type="ECO:0000259" key="1">
    <source>
        <dbReference type="SMART" id="SM00635"/>
    </source>
</evidence>
<dbReference type="SMART" id="SM00635">
    <property type="entry name" value="BID_2"/>
    <property type="match status" value="1"/>
</dbReference>
<keyword evidence="3" id="KW-1185">Reference proteome</keyword>
<dbReference type="Gene3D" id="3.40.50.12480">
    <property type="match status" value="1"/>
</dbReference>
<dbReference type="InterPro" id="IPR053139">
    <property type="entry name" value="Surface_bspA-like"/>
</dbReference>
<dbReference type="InterPro" id="IPR008964">
    <property type="entry name" value="Invasin/intimin_cell_adhesion"/>
</dbReference>
<dbReference type="Pfam" id="PF13306">
    <property type="entry name" value="LRR_5"/>
    <property type="match status" value="3"/>
</dbReference>
<comment type="caution">
    <text evidence="2">The sequence shown here is derived from an EMBL/GenBank/DDBJ whole genome shotgun (WGS) entry which is preliminary data.</text>
</comment>
<dbReference type="Proteomes" id="UP000644010">
    <property type="component" value="Unassembled WGS sequence"/>
</dbReference>
<proteinExistence type="predicted"/>
<organism evidence="2 3">
    <name type="scientific">Parabacteroides segnis</name>
    <dbReference type="NCBI Taxonomy" id="2763058"/>
    <lineage>
        <taxon>Bacteria</taxon>
        <taxon>Pseudomonadati</taxon>
        <taxon>Bacteroidota</taxon>
        <taxon>Bacteroidia</taxon>
        <taxon>Bacteroidales</taxon>
        <taxon>Tannerellaceae</taxon>
        <taxon>Parabacteroides</taxon>
    </lineage>
</organism>
<dbReference type="InterPro" id="IPR032675">
    <property type="entry name" value="LRR_dom_sf"/>
</dbReference>